<evidence type="ECO:0000256" key="7">
    <source>
        <dbReference type="ARBA" id="ARBA00022679"/>
    </source>
</evidence>
<comment type="catalytic activity">
    <reaction evidence="9">
        <text>(6R)-5,10-methylene-5,6,7,8-tetrahydrofolate + glycine + H2O = (6S)-5,6,7,8-tetrahydrofolate + L-serine</text>
        <dbReference type="Rhea" id="RHEA:15481"/>
        <dbReference type="ChEBI" id="CHEBI:15377"/>
        <dbReference type="ChEBI" id="CHEBI:15636"/>
        <dbReference type="ChEBI" id="CHEBI:33384"/>
        <dbReference type="ChEBI" id="CHEBI:57305"/>
        <dbReference type="ChEBI" id="CHEBI:57453"/>
        <dbReference type="EC" id="2.1.2.1"/>
    </reaction>
</comment>
<dbReference type="EC" id="2.1.2.1" evidence="9"/>
<comment type="function">
    <text evidence="9">Catalyzes the reversible interconversion of serine and glycine with tetrahydrofolate (THF) serving as the one-carbon carrier. This reaction serves as the major source of one-carbon groups required for the biosynthesis of purines, thymidylate, methionine, and other important biomolecules.</text>
</comment>
<dbReference type="PROSITE" id="PS00096">
    <property type="entry name" value="SHMT"/>
    <property type="match status" value="1"/>
</dbReference>
<comment type="subcellular location">
    <subcellularLocation>
        <location evidence="2 9">Cytoplasm</location>
    </subcellularLocation>
</comment>
<dbReference type="InterPro" id="IPR015421">
    <property type="entry name" value="PyrdxlP-dep_Trfase_major"/>
</dbReference>
<comment type="subunit">
    <text evidence="4 9">Homodimer.</text>
</comment>
<dbReference type="GO" id="GO:0005829">
    <property type="term" value="C:cytosol"/>
    <property type="evidence" value="ECO:0007669"/>
    <property type="project" value="TreeGrafter"/>
</dbReference>
<evidence type="ECO:0000256" key="3">
    <source>
        <dbReference type="ARBA" id="ARBA00006376"/>
    </source>
</evidence>
<dbReference type="HAMAP" id="MF_00051">
    <property type="entry name" value="SHMT"/>
    <property type="match status" value="1"/>
</dbReference>
<dbReference type="GO" id="GO:0032259">
    <property type="term" value="P:methylation"/>
    <property type="evidence" value="ECO:0007669"/>
    <property type="project" value="UniProtKB-KW"/>
</dbReference>
<dbReference type="Gene3D" id="3.90.1150.10">
    <property type="entry name" value="Aspartate Aminotransferase, domain 1"/>
    <property type="match status" value="1"/>
</dbReference>
<dbReference type="FunFam" id="3.40.640.10:FF:000001">
    <property type="entry name" value="Serine hydroxymethyltransferase"/>
    <property type="match status" value="1"/>
</dbReference>
<dbReference type="PANTHER" id="PTHR11680">
    <property type="entry name" value="SERINE HYDROXYMETHYLTRANSFERASE"/>
    <property type="match status" value="1"/>
</dbReference>
<protein>
    <recommendedName>
        <fullName evidence="9">Probable serine hydroxymethyltransferase</fullName>
        <shortName evidence="9">SHMT</shortName>
        <shortName evidence="9">Serine methylase</shortName>
        <ecNumber evidence="9">2.1.2.1</ecNumber>
    </recommendedName>
</protein>
<dbReference type="InterPro" id="IPR019798">
    <property type="entry name" value="Ser_HO-MeTrfase_PLP_BS"/>
</dbReference>
<evidence type="ECO:0000256" key="6">
    <source>
        <dbReference type="ARBA" id="ARBA00022563"/>
    </source>
</evidence>
<dbReference type="AlphaFoldDB" id="A0A523Y123"/>
<dbReference type="UniPathway" id="UPA00193"/>
<dbReference type="GO" id="GO:0008168">
    <property type="term" value="F:methyltransferase activity"/>
    <property type="evidence" value="ECO:0007669"/>
    <property type="project" value="UniProtKB-KW"/>
</dbReference>
<sequence length="415" mass="46243">MNKSLKESDFQIHNILKKESIRQQDTLTLIPSENYPSRAVREAEGSILIDKYAEGYPGKRHYRGCQFVDELEELAIERAKKLFKGEHVNVQPHSGTQANIAVYQALLNPGDTILSLNLSHGGHLSHGNKATLPHTHYRIIHYGVNRDSEMLDYEEIRRIAKEHYPQLIVVGASAYPRTIDFAPWREIADEVEAYLLADVAHIIGLIAAGLHPDPVPYADVVTTTTQKTLRGPRGGVIICQKEYASLIDKAIFPGTQGGPFMHTIAAKAICFKEAAEPQFKEYQAQVILNARELAKTLMEEGFRLVSGGTDNHLLLIDLSNKDITGKEAATILEEAGIVTNRNSIPFDTKPASITSGIRPGTPALTTRGMKEPEMKLIGEWISKILHNPKQGNIRKKIREKVKELCEKFPIYVNSS</sequence>
<keyword evidence="7 9" id="KW-0808">Transferase</keyword>
<dbReference type="InterPro" id="IPR039429">
    <property type="entry name" value="SHMT-like_dom"/>
</dbReference>
<name>A0A523Y123_UNCAE</name>
<dbReference type="GO" id="GO:0030170">
    <property type="term" value="F:pyridoxal phosphate binding"/>
    <property type="evidence" value="ECO:0007669"/>
    <property type="project" value="UniProtKB-UniRule"/>
</dbReference>
<evidence type="ECO:0000256" key="8">
    <source>
        <dbReference type="ARBA" id="ARBA00022898"/>
    </source>
</evidence>
<dbReference type="Pfam" id="PF00464">
    <property type="entry name" value="SHMT"/>
    <property type="match status" value="1"/>
</dbReference>
<accession>A0A523Y123</accession>
<keyword evidence="8 9" id="KW-0663">Pyridoxal phosphate</keyword>
<comment type="caution">
    <text evidence="9">Lacks conserved residue(s) required for the propagation of feature annotation.</text>
</comment>
<reference evidence="12 13" key="1">
    <citation type="submission" date="2019-03" db="EMBL/GenBank/DDBJ databases">
        <title>Metabolic potential of uncultured bacteria and archaea associated with petroleum seepage in deep-sea sediments.</title>
        <authorList>
            <person name="Dong X."/>
            <person name="Hubert C."/>
        </authorList>
    </citation>
    <scope>NUCLEOTIDE SEQUENCE [LARGE SCALE GENOMIC DNA]</scope>
    <source>
        <strain evidence="12">E29_bin25</strain>
    </source>
</reference>
<evidence type="ECO:0000256" key="9">
    <source>
        <dbReference type="HAMAP-Rule" id="MF_00051"/>
    </source>
</evidence>
<comment type="cofactor">
    <cofactor evidence="1 9 10">
        <name>pyridoxal 5'-phosphate</name>
        <dbReference type="ChEBI" id="CHEBI:597326"/>
    </cofactor>
</comment>
<feature type="modified residue" description="N6-(pyridoxal phosphate)lysine" evidence="9 10">
    <location>
        <position position="227"/>
    </location>
</feature>
<dbReference type="GO" id="GO:0035999">
    <property type="term" value="P:tetrahydrofolate interconversion"/>
    <property type="evidence" value="ECO:0007669"/>
    <property type="project" value="UniProtKB-UniRule"/>
</dbReference>
<comment type="caution">
    <text evidence="12">The sequence shown here is derived from an EMBL/GenBank/DDBJ whole genome shotgun (WGS) entry which is preliminary data.</text>
</comment>
<keyword evidence="12" id="KW-0489">Methyltransferase</keyword>
<dbReference type="PIRSF" id="PIRSF000412">
    <property type="entry name" value="SHMT"/>
    <property type="match status" value="1"/>
</dbReference>
<evidence type="ECO:0000313" key="12">
    <source>
        <dbReference type="EMBL" id="TET85250.1"/>
    </source>
</evidence>
<evidence type="ECO:0000313" key="13">
    <source>
        <dbReference type="Proteomes" id="UP000315669"/>
    </source>
</evidence>
<dbReference type="SUPFAM" id="SSF53383">
    <property type="entry name" value="PLP-dependent transferases"/>
    <property type="match status" value="1"/>
</dbReference>
<proteinExistence type="inferred from homology"/>
<dbReference type="GO" id="GO:0019264">
    <property type="term" value="P:glycine biosynthetic process from serine"/>
    <property type="evidence" value="ECO:0007669"/>
    <property type="project" value="InterPro"/>
</dbReference>
<keyword evidence="5 9" id="KW-0963">Cytoplasm</keyword>
<dbReference type="CDD" id="cd00378">
    <property type="entry name" value="SHMT"/>
    <property type="match status" value="1"/>
</dbReference>
<comment type="pathway">
    <text evidence="9">One-carbon metabolism; tetrahydrofolate interconversion.</text>
</comment>
<evidence type="ECO:0000256" key="5">
    <source>
        <dbReference type="ARBA" id="ARBA00022490"/>
    </source>
</evidence>
<dbReference type="Gene3D" id="3.40.640.10">
    <property type="entry name" value="Type I PLP-dependent aspartate aminotransferase-like (Major domain)"/>
    <property type="match status" value="1"/>
</dbReference>
<gene>
    <name evidence="9" type="primary">glyA</name>
    <name evidence="12" type="ORF">E3J32_01985</name>
</gene>
<dbReference type="NCBIfam" id="NF000586">
    <property type="entry name" value="PRK00011.1"/>
    <property type="match status" value="1"/>
</dbReference>
<organism evidence="12 13">
    <name type="scientific">Aerophobetes bacterium</name>
    <dbReference type="NCBI Taxonomy" id="2030807"/>
    <lineage>
        <taxon>Bacteria</taxon>
        <taxon>Candidatus Aerophobota</taxon>
    </lineage>
</organism>
<dbReference type="InterPro" id="IPR049943">
    <property type="entry name" value="Ser_HO-MeTrfase-like"/>
</dbReference>
<evidence type="ECO:0000256" key="2">
    <source>
        <dbReference type="ARBA" id="ARBA00004496"/>
    </source>
</evidence>
<dbReference type="GO" id="GO:0004372">
    <property type="term" value="F:glycine hydroxymethyltransferase activity"/>
    <property type="evidence" value="ECO:0007669"/>
    <property type="project" value="UniProtKB-EC"/>
</dbReference>
<keyword evidence="6 9" id="KW-0554">One-carbon metabolism</keyword>
<feature type="binding site" evidence="9">
    <location>
        <begin position="122"/>
        <end position="124"/>
    </location>
    <ligand>
        <name>(6S)-5,6,7,8-tetrahydrofolate</name>
        <dbReference type="ChEBI" id="CHEBI:57453"/>
    </ligand>
</feature>
<feature type="binding site" evidence="9">
    <location>
        <position position="118"/>
    </location>
    <ligand>
        <name>(6S)-5,6,7,8-tetrahydrofolate</name>
        <dbReference type="ChEBI" id="CHEBI:57453"/>
    </ligand>
</feature>
<evidence type="ECO:0000256" key="4">
    <source>
        <dbReference type="ARBA" id="ARBA00011738"/>
    </source>
</evidence>
<comment type="similarity">
    <text evidence="3 9">Belongs to the SHMT family.</text>
</comment>
<dbReference type="Proteomes" id="UP000315669">
    <property type="component" value="Unassembled WGS sequence"/>
</dbReference>
<dbReference type="EMBL" id="SOII01000144">
    <property type="protein sequence ID" value="TET85250.1"/>
    <property type="molecule type" value="Genomic_DNA"/>
</dbReference>
<dbReference type="InterPro" id="IPR015424">
    <property type="entry name" value="PyrdxlP-dep_Trfase"/>
</dbReference>
<evidence type="ECO:0000256" key="1">
    <source>
        <dbReference type="ARBA" id="ARBA00001933"/>
    </source>
</evidence>
<dbReference type="InterPro" id="IPR001085">
    <property type="entry name" value="Ser_HO-MeTrfase"/>
</dbReference>
<evidence type="ECO:0000259" key="11">
    <source>
        <dbReference type="Pfam" id="PF00464"/>
    </source>
</evidence>
<feature type="domain" description="Serine hydroxymethyltransferase-like" evidence="11">
    <location>
        <begin position="5"/>
        <end position="381"/>
    </location>
</feature>
<dbReference type="PANTHER" id="PTHR11680:SF35">
    <property type="entry name" value="SERINE HYDROXYMETHYLTRANSFERASE 1"/>
    <property type="match status" value="1"/>
</dbReference>
<evidence type="ECO:0000256" key="10">
    <source>
        <dbReference type="PIRSR" id="PIRSR000412-50"/>
    </source>
</evidence>
<dbReference type="InterPro" id="IPR015422">
    <property type="entry name" value="PyrdxlP-dep_Trfase_small"/>
</dbReference>